<comment type="caution">
    <text evidence="2">The sequence shown here is derived from an EMBL/GenBank/DDBJ whole genome shotgun (WGS) entry which is preliminary data.</text>
</comment>
<name>A0A151AB08_9EURY</name>
<organism evidence="2 3">
    <name type="scientific">Halalkalicoccus paucihalophilus</name>
    <dbReference type="NCBI Taxonomy" id="1008153"/>
    <lineage>
        <taxon>Archaea</taxon>
        <taxon>Methanobacteriati</taxon>
        <taxon>Methanobacteriota</taxon>
        <taxon>Stenosarchaea group</taxon>
        <taxon>Halobacteria</taxon>
        <taxon>Halobacteriales</taxon>
        <taxon>Halococcaceae</taxon>
        <taxon>Halalkalicoccus</taxon>
    </lineage>
</organism>
<protein>
    <submittedName>
        <fullName evidence="2">Uncharacterized protein</fullName>
    </submittedName>
</protein>
<keyword evidence="1" id="KW-0472">Membrane</keyword>
<keyword evidence="1" id="KW-0812">Transmembrane</keyword>
<evidence type="ECO:0000313" key="2">
    <source>
        <dbReference type="EMBL" id="KYH24815.1"/>
    </source>
</evidence>
<reference evidence="2 3" key="1">
    <citation type="submission" date="2016-02" db="EMBL/GenBank/DDBJ databases">
        <title>Genome sequence of Halalkalicoccus paucihalophilus DSM 24557.</title>
        <authorList>
            <person name="Poehlein A."/>
            <person name="Daniel R."/>
        </authorList>
    </citation>
    <scope>NUCLEOTIDE SEQUENCE [LARGE SCALE GENOMIC DNA]</scope>
    <source>
        <strain evidence="2 3">DSM 24557</strain>
    </source>
</reference>
<dbReference type="PATRIC" id="fig|1008153.3.peg.3339"/>
<keyword evidence="3" id="KW-1185">Reference proteome</keyword>
<dbReference type="AlphaFoldDB" id="A0A151AB08"/>
<proteinExistence type="predicted"/>
<accession>A0A151AB08</accession>
<evidence type="ECO:0000313" key="3">
    <source>
        <dbReference type="Proteomes" id="UP000075321"/>
    </source>
</evidence>
<keyword evidence="1" id="KW-1133">Transmembrane helix</keyword>
<dbReference type="Proteomes" id="UP000075321">
    <property type="component" value="Unassembled WGS sequence"/>
</dbReference>
<gene>
    <name evidence="2" type="ORF">HAPAU_31920</name>
</gene>
<dbReference type="EMBL" id="LTAZ01000012">
    <property type="protein sequence ID" value="KYH24815.1"/>
    <property type="molecule type" value="Genomic_DNA"/>
</dbReference>
<feature type="transmembrane region" description="Helical" evidence="1">
    <location>
        <begin position="52"/>
        <end position="68"/>
    </location>
</feature>
<feature type="transmembrane region" description="Helical" evidence="1">
    <location>
        <begin position="28"/>
        <end position="46"/>
    </location>
</feature>
<sequence length="76" mass="8302">MKLERELNAQEEKRMQAMVPTQQHGSHSLGYAILAAASLIGSALLVSVDSTYSLLGMVVVLILLFLFIRTSNVGIR</sequence>
<evidence type="ECO:0000256" key="1">
    <source>
        <dbReference type="SAM" id="Phobius"/>
    </source>
</evidence>